<reference evidence="3" key="1">
    <citation type="submission" date="2019-06" db="EMBL/GenBank/DDBJ databases">
        <authorList>
            <consortium name="Wellcome Sanger Institute Data Sharing"/>
        </authorList>
    </citation>
    <scope>NUCLEOTIDE SEQUENCE [LARGE SCALE GENOMIC DNA]</scope>
</reference>
<evidence type="ECO:0000259" key="2">
    <source>
        <dbReference type="PROSITE" id="PS50041"/>
    </source>
</evidence>
<dbReference type="Ensembl" id="ENSMMDT00005002997.1">
    <property type="protein sequence ID" value="ENSMMDP00005002940.1"/>
    <property type="gene ID" value="ENSMMDG00005001650.1"/>
</dbReference>
<dbReference type="SUPFAM" id="SSF56436">
    <property type="entry name" value="C-type lectin-like"/>
    <property type="match status" value="1"/>
</dbReference>
<sequence>GIIIVCKSYYFADSSMVTLVIINRTKGSSRWILVNERKTWSDAQSYCRQRYTDLASIRNLAENEEIRGLINDTSWIGLFRDAWKWSDGSTMSFSKWADNHPSEGDKHCVASHLGKWLDYSCSNRFYFVCYSK</sequence>
<evidence type="ECO:0000313" key="4">
    <source>
        <dbReference type="Proteomes" id="UP000472263"/>
    </source>
</evidence>
<organism evidence="3 4">
    <name type="scientific">Myripristis murdjan</name>
    <name type="common">pinecone soldierfish</name>
    <dbReference type="NCBI Taxonomy" id="586833"/>
    <lineage>
        <taxon>Eukaryota</taxon>
        <taxon>Metazoa</taxon>
        <taxon>Chordata</taxon>
        <taxon>Craniata</taxon>
        <taxon>Vertebrata</taxon>
        <taxon>Euteleostomi</taxon>
        <taxon>Actinopterygii</taxon>
        <taxon>Neopterygii</taxon>
        <taxon>Teleostei</taxon>
        <taxon>Neoteleostei</taxon>
        <taxon>Acanthomorphata</taxon>
        <taxon>Holocentriformes</taxon>
        <taxon>Holocentridae</taxon>
        <taxon>Myripristis</taxon>
    </lineage>
</organism>
<reference evidence="3" key="3">
    <citation type="submission" date="2025-09" db="UniProtKB">
        <authorList>
            <consortium name="Ensembl"/>
        </authorList>
    </citation>
    <scope>IDENTIFICATION</scope>
</reference>
<feature type="domain" description="C-type lectin" evidence="2">
    <location>
        <begin position="26"/>
        <end position="130"/>
    </location>
</feature>
<reference evidence="3" key="2">
    <citation type="submission" date="2025-08" db="UniProtKB">
        <authorList>
            <consortium name="Ensembl"/>
        </authorList>
    </citation>
    <scope>IDENTIFICATION</scope>
</reference>
<dbReference type="Proteomes" id="UP000472263">
    <property type="component" value="Chromosome 8"/>
</dbReference>
<protein>
    <recommendedName>
        <fullName evidence="2">C-type lectin domain-containing protein</fullName>
    </recommendedName>
</protein>
<keyword evidence="1" id="KW-1015">Disulfide bond</keyword>
<dbReference type="InterPro" id="IPR001304">
    <property type="entry name" value="C-type_lectin-like"/>
</dbReference>
<dbReference type="PROSITE" id="PS50041">
    <property type="entry name" value="C_TYPE_LECTIN_2"/>
    <property type="match status" value="1"/>
</dbReference>
<dbReference type="PANTHER" id="PTHR45784">
    <property type="entry name" value="C-TYPE LECTIN DOMAIN FAMILY 20 MEMBER A-RELATED"/>
    <property type="match status" value="1"/>
</dbReference>
<accession>A0A667WDL9</accession>
<proteinExistence type="predicted"/>
<dbReference type="AlphaFoldDB" id="A0A667WDL9"/>
<evidence type="ECO:0000256" key="1">
    <source>
        <dbReference type="ARBA" id="ARBA00023157"/>
    </source>
</evidence>
<dbReference type="GeneTree" id="ENSGT01100000263473"/>
<dbReference type="Pfam" id="PF00059">
    <property type="entry name" value="Lectin_C"/>
    <property type="match status" value="1"/>
</dbReference>
<dbReference type="PROSITE" id="PS00615">
    <property type="entry name" value="C_TYPE_LECTIN_1"/>
    <property type="match status" value="1"/>
</dbReference>
<dbReference type="InParanoid" id="A0A667WDL9"/>
<evidence type="ECO:0000313" key="3">
    <source>
        <dbReference type="Ensembl" id="ENSMMDP00005002940.1"/>
    </source>
</evidence>
<name>A0A667WDL9_9TELE</name>
<dbReference type="InterPro" id="IPR016187">
    <property type="entry name" value="CTDL_fold"/>
</dbReference>
<dbReference type="InterPro" id="IPR018378">
    <property type="entry name" value="C-type_lectin_CS"/>
</dbReference>
<dbReference type="Gene3D" id="3.10.100.10">
    <property type="entry name" value="Mannose-Binding Protein A, subunit A"/>
    <property type="match status" value="1"/>
</dbReference>
<dbReference type="PANTHER" id="PTHR45784:SF5">
    <property type="entry name" value="C-TYPE LECTIN DOMAIN FAMILY 20 MEMBER A-RELATED"/>
    <property type="match status" value="1"/>
</dbReference>
<keyword evidence="4" id="KW-1185">Reference proteome</keyword>
<dbReference type="InterPro" id="IPR016186">
    <property type="entry name" value="C-type_lectin-like/link_sf"/>
</dbReference>
<dbReference type="SMART" id="SM00034">
    <property type="entry name" value="CLECT"/>
    <property type="match status" value="1"/>
</dbReference>